<proteinExistence type="predicted"/>
<feature type="transmembrane region" description="Helical" evidence="2">
    <location>
        <begin position="65"/>
        <end position="81"/>
    </location>
</feature>
<evidence type="ECO:0000256" key="2">
    <source>
        <dbReference type="SAM" id="Phobius"/>
    </source>
</evidence>
<feature type="transmembrane region" description="Helical" evidence="2">
    <location>
        <begin position="38"/>
        <end position="58"/>
    </location>
</feature>
<feature type="region of interest" description="Disordered" evidence="1">
    <location>
        <begin position="1"/>
        <end position="32"/>
    </location>
</feature>
<comment type="caution">
    <text evidence="3">The sequence shown here is derived from an EMBL/GenBank/DDBJ whole genome shotgun (WGS) entry which is preliminary data.</text>
</comment>
<protein>
    <submittedName>
        <fullName evidence="3">Uncharacterized protein</fullName>
    </submittedName>
</protein>
<reference evidence="3 4" key="1">
    <citation type="submission" date="2015-12" db="EMBL/GenBank/DDBJ databases">
        <title>Genome sequence of Streptomyces sp. G25.</title>
        <authorList>
            <person name="Poehlein A."/>
            <person name="Roettig A."/>
            <person name="Hiessl S."/>
            <person name="Hauschild P."/>
            <person name="Schauer J."/>
            <person name="Madkour M.H."/>
            <person name="Al-Ansari A.M."/>
            <person name="Almakishah N.H."/>
            <person name="Steinbuechel A."/>
            <person name="Daniel R."/>
        </authorList>
    </citation>
    <scope>NUCLEOTIDE SEQUENCE [LARGE SCALE GENOMIC DNA]</scope>
    <source>
        <strain evidence="4">G25(2015)</strain>
    </source>
</reference>
<gene>
    <name evidence="3" type="ORF">STSP_33800</name>
</gene>
<dbReference type="Proteomes" id="UP000077381">
    <property type="component" value="Unassembled WGS sequence"/>
</dbReference>
<feature type="transmembrane region" description="Helical" evidence="2">
    <location>
        <begin position="118"/>
        <end position="141"/>
    </location>
</feature>
<keyword evidence="2" id="KW-0812">Transmembrane</keyword>
<dbReference type="EMBL" id="LOHS01000079">
    <property type="protein sequence ID" value="OAH13345.1"/>
    <property type="molecule type" value="Genomic_DNA"/>
</dbReference>
<feature type="compositionally biased region" description="Pro residues" evidence="1">
    <location>
        <begin position="18"/>
        <end position="32"/>
    </location>
</feature>
<keyword evidence="4" id="KW-1185">Reference proteome</keyword>
<keyword evidence="2" id="KW-1133">Transmembrane helix</keyword>
<dbReference type="PATRIC" id="fig|1716141.3.peg.3553"/>
<feature type="transmembrane region" description="Helical" evidence="2">
    <location>
        <begin position="87"/>
        <end position="106"/>
    </location>
</feature>
<accession>A0A177HR27</accession>
<name>A0A177HR27_9ACTN</name>
<evidence type="ECO:0000256" key="1">
    <source>
        <dbReference type="SAM" id="MobiDB-lite"/>
    </source>
</evidence>
<organism evidence="3 4">
    <name type="scientific">Streptomyces jeddahensis</name>
    <dbReference type="NCBI Taxonomy" id="1716141"/>
    <lineage>
        <taxon>Bacteria</taxon>
        <taxon>Bacillati</taxon>
        <taxon>Actinomycetota</taxon>
        <taxon>Actinomycetes</taxon>
        <taxon>Kitasatosporales</taxon>
        <taxon>Streptomycetaceae</taxon>
        <taxon>Streptomyces</taxon>
    </lineage>
</organism>
<keyword evidence="2" id="KW-0472">Membrane</keyword>
<sequence length="535" mass="56733">MGAWGPYDSGGGNAGWAVPPPPPQPPTVGMPPAPADPWRAVAVGLLNLTGLGLGYVLLRRWLSAAACWVATAALLLVALPADVDGVPGAALVAYVALVALSAADGARRALRTPLRPALSAPVAAVLGLVLLAVPAGGAWAYDGARDEAIEKMLLDRLATTDELVDTASEKGFSAGEKDFRSALADYRALVEDHPDSRAAKRVPDRLEAFYEAVAVPYREKEYCEAVSPLKYLRTVPETMDKDRLGSLVEWPDDRLATSLYECGVFRLGDSSASNGGELGELLRTFPESEQAAKVEPAFHDEIEARSKALSGDDPCTVTDALRQIGETADGLPDDPGDGLRKDADSAVESGVYECGVDEFEDGDFEDASKTLYDFADTYKGNKKAKRARQIAIAAEIAAERPAAGRKLPPSGSPGGSRMPMEFTNDAPSAVEILYTGPVTGTLSLKACGSCDTYSSYAEGNLSACNDSGKNYPKTTLRLPAGNYHFLVKYTEDGDSDYAQNYTDGSKVEPGYTYTQCTYVVETGFGLPSDETPLDT</sequence>
<dbReference type="AlphaFoldDB" id="A0A177HR27"/>
<evidence type="ECO:0000313" key="4">
    <source>
        <dbReference type="Proteomes" id="UP000077381"/>
    </source>
</evidence>
<evidence type="ECO:0000313" key="3">
    <source>
        <dbReference type="EMBL" id="OAH13345.1"/>
    </source>
</evidence>